<protein>
    <submittedName>
        <fullName evidence="4">Uncharacterized protein</fullName>
    </submittedName>
</protein>
<dbReference type="Proteomes" id="UP001154114">
    <property type="component" value="Chromosome 9"/>
</dbReference>
<keyword evidence="2" id="KW-1133">Transmembrane helix</keyword>
<accession>A0A9P0C6V4</accession>
<feature type="region of interest" description="Disordered" evidence="1">
    <location>
        <begin position="59"/>
        <end position="92"/>
    </location>
</feature>
<feature type="compositionally biased region" description="Low complexity" evidence="1">
    <location>
        <begin position="70"/>
        <end position="84"/>
    </location>
</feature>
<name>A0A9P0C6V4_CHRIL</name>
<dbReference type="OrthoDB" id="7477590at2759"/>
<organism evidence="4 5">
    <name type="scientific">Chrysodeixis includens</name>
    <name type="common">Soybean looper</name>
    <name type="synonym">Pseudoplusia includens</name>
    <dbReference type="NCBI Taxonomy" id="689277"/>
    <lineage>
        <taxon>Eukaryota</taxon>
        <taxon>Metazoa</taxon>
        <taxon>Ecdysozoa</taxon>
        <taxon>Arthropoda</taxon>
        <taxon>Hexapoda</taxon>
        <taxon>Insecta</taxon>
        <taxon>Pterygota</taxon>
        <taxon>Neoptera</taxon>
        <taxon>Endopterygota</taxon>
        <taxon>Lepidoptera</taxon>
        <taxon>Glossata</taxon>
        <taxon>Ditrysia</taxon>
        <taxon>Noctuoidea</taxon>
        <taxon>Noctuidae</taxon>
        <taxon>Plusiinae</taxon>
        <taxon>Chrysodeixis</taxon>
    </lineage>
</organism>
<evidence type="ECO:0000256" key="1">
    <source>
        <dbReference type="SAM" id="MobiDB-lite"/>
    </source>
</evidence>
<feature type="chain" id="PRO_5040173762" evidence="3">
    <location>
        <begin position="18"/>
        <end position="287"/>
    </location>
</feature>
<gene>
    <name evidence="4" type="ORF">CINC_LOCUS13206</name>
</gene>
<feature type="signal peptide" evidence="3">
    <location>
        <begin position="1"/>
        <end position="17"/>
    </location>
</feature>
<sequence>MLIRCCFLLLFLNCVRTSECAGNDGLTGERVAEFNRRFALWPSVHNAAKMMRVRREAEKAGSVGQSEGGTVAVPSVNNAPPVTVKPSAPPESNVLTNEIKPVSVAPAALNGTVTVNSTVTTAPVNATKVNTTIAEKPVKQIDLNSPGVLKRGFIVFGGFALLAVAYFIFYRKKSNKNDAGNTHSTIDANQFRYGVLQSEDRRDNLELSRVPLTMESDDDEDEDLEIFDLEQKKKTLSYVNLQTNDEEVVFSPKESSDNDRDNLLLDIEDGTSETLINWSSNGSKSIL</sequence>
<evidence type="ECO:0000256" key="3">
    <source>
        <dbReference type="SAM" id="SignalP"/>
    </source>
</evidence>
<evidence type="ECO:0000313" key="5">
    <source>
        <dbReference type="Proteomes" id="UP001154114"/>
    </source>
</evidence>
<evidence type="ECO:0000256" key="2">
    <source>
        <dbReference type="SAM" id="Phobius"/>
    </source>
</evidence>
<evidence type="ECO:0000313" key="4">
    <source>
        <dbReference type="EMBL" id="CAH0629014.1"/>
    </source>
</evidence>
<keyword evidence="3" id="KW-0732">Signal</keyword>
<dbReference type="EMBL" id="LR824012">
    <property type="protein sequence ID" value="CAH0629014.1"/>
    <property type="molecule type" value="Genomic_DNA"/>
</dbReference>
<feature type="transmembrane region" description="Helical" evidence="2">
    <location>
        <begin position="152"/>
        <end position="170"/>
    </location>
</feature>
<keyword evidence="2" id="KW-0812">Transmembrane</keyword>
<keyword evidence="5" id="KW-1185">Reference proteome</keyword>
<dbReference type="AlphaFoldDB" id="A0A9P0C6V4"/>
<keyword evidence="2" id="KW-0472">Membrane</keyword>
<reference evidence="4" key="1">
    <citation type="submission" date="2021-12" db="EMBL/GenBank/DDBJ databases">
        <authorList>
            <person name="King R."/>
        </authorList>
    </citation>
    <scope>NUCLEOTIDE SEQUENCE</scope>
</reference>
<proteinExistence type="predicted"/>